<dbReference type="GO" id="GO:0016491">
    <property type="term" value="F:oxidoreductase activity"/>
    <property type="evidence" value="ECO:0007669"/>
    <property type="project" value="UniProtKB-KW"/>
</dbReference>
<dbReference type="RefSeq" id="WP_092655084.1">
    <property type="nucleotide sequence ID" value="NZ_LT629732.1"/>
</dbReference>
<sequence length="336" mass="36920">MEHRYLGRTGLRVSELCLGTMTFGQSTDEATSHKMLDRFVEAGGTFVDTADVYGAGSSEEVVGRWLSSANRDDIVLATKVYGRMGAGQNDTGAGRKHIMAAVEASLRRLGTDYIDLYQVHVFDDGTPMEETLGTLDRLVQSGKVRYVGASNYTGWQLQKSVDVARHNGWEPFACLQPLYNLLDRDAELELVPVCEREGLGLIAWSPLRGGWLSGRYRRGAGGAVTGSRVDEASGNENGESWERYANERTWTVLDALHDIAESTGHSPAQVALRWLVQRPGVTAPIIGARTLEQFDDNLGAAGWSLSAAEMARLDEASEFTRPYPYALLRSFVRRPA</sequence>
<name>A0A1H1V7K5_9ACTN</name>
<dbReference type="PRINTS" id="PR00069">
    <property type="entry name" value="ALDKETRDTASE"/>
</dbReference>
<dbReference type="Gene3D" id="3.20.20.100">
    <property type="entry name" value="NADP-dependent oxidoreductase domain"/>
    <property type="match status" value="1"/>
</dbReference>
<organism evidence="3 4">
    <name type="scientific">Actinopolymorpha singaporensis</name>
    <dbReference type="NCBI Taxonomy" id="117157"/>
    <lineage>
        <taxon>Bacteria</taxon>
        <taxon>Bacillati</taxon>
        <taxon>Actinomycetota</taxon>
        <taxon>Actinomycetes</taxon>
        <taxon>Propionibacteriales</taxon>
        <taxon>Actinopolymorphaceae</taxon>
        <taxon>Actinopolymorpha</taxon>
    </lineage>
</organism>
<dbReference type="STRING" id="117157.SAMN04489717_3944"/>
<dbReference type="Proteomes" id="UP000198983">
    <property type="component" value="Chromosome I"/>
</dbReference>
<protein>
    <submittedName>
        <fullName evidence="3">Predicted oxidoreductase</fullName>
    </submittedName>
</protein>
<dbReference type="Pfam" id="PF00248">
    <property type="entry name" value="Aldo_ket_red"/>
    <property type="match status" value="1"/>
</dbReference>
<dbReference type="PANTHER" id="PTHR43364:SF4">
    <property type="entry name" value="NAD(P)-LINKED OXIDOREDUCTASE SUPERFAMILY PROTEIN"/>
    <property type="match status" value="1"/>
</dbReference>
<dbReference type="CDD" id="cd19081">
    <property type="entry name" value="AKR_AKR9C1"/>
    <property type="match status" value="1"/>
</dbReference>
<accession>A0A1H1V7K5</accession>
<dbReference type="InterPro" id="IPR050523">
    <property type="entry name" value="AKR_Detox_Biosynth"/>
</dbReference>
<dbReference type="SUPFAM" id="SSF51430">
    <property type="entry name" value="NAD(P)-linked oxidoreductase"/>
    <property type="match status" value="1"/>
</dbReference>
<dbReference type="GO" id="GO:0005829">
    <property type="term" value="C:cytosol"/>
    <property type="evidence" value="ECO:0007669"/>
    <property type="project" value="UniProtKB-ARBA"/>
</dbReference>
<dbReference type="InterPro" id="IPR036812">
    <property type="entry name" value="NAD(P)_OxRdtase_dom_sf"/>
</dbReference>
<dbReference type="EMBL" id="LT629732">
    <property type="protein sequence ID" value="SDS80774.1"/>
    <property type="molecule type" value="Genomic_DNA"/>
</dbReference>
<dbReference type="PANTHER" id="PTHR43364">
    <property type="entry name" value="NADH-SPECIFIC METHYLGLYOXAL REDUCTASE-RELATED"/>
    <property type="match status" value="1"/>
</dbReference>
<dbReference type="InterPro" id="IPR020471">
    <property type="entry name" value="AKR"/>
</dbReference>
<gene>
    <name evidence="3" type="ORF">SAMN04489717_3944</name>
</gene>
<dbReference type="InterPro" id="IPR023210">
    <property type="entry name" value="NADP_OxRdtase_dom"/>
</dbReference>
<feature type="domain" description="NADP-dependent oxidoreductase" evidence="2">
    <location>
        <begin position="15"/>
        <end position="317"/>
    </location>
</feature>
<proteinExistence type="predicted"/>
<reference evidence="3 4" key="1">
    <citation type="submission" date="2016-10" db="EMBL/GenBank/DDBJ databases">
        <authorList>
            <person name="de Groot N.N."/>
        </authorList>
    </citation>
    <scope>NUCLEOTIDE SEQUENCE [LARGE SCALE GENOMIC DNA]</scope>
    <source>
        <strain evidence="3 4">DSM 22024</strain>
    </source>
</reference>
<evidence type="ECO:0000256" key="1">
    <source>
        <dbReference type="ARBA" id="ARBA00023002"/>
    </source>
</evidence>
<evidence type="ECO:0000259" key="2">
    <source>
        <dbReference type="Pfam" id="PF00248"/>
    </source>
</evidence>
<evidence type="ECO:0000313" key="4">
    <source>
        <dbReference type="Proteomes" id="UP000198983"/>
    </source>
</evidence>
<keyword evidence="1" id="KW-0560">Oxidoreductase</keyword>
<dbReference type="OrthoDB" id="3664926at2"/>
<keyword evidence="4" id="KW-1185">Reference proteome</keyword>
<dbReference type="FunFam" id="3.20.20.100:FF:000004">
    <property type="entry name" value="Oxidoreductase, aldo/keto reductase"/>
    <property type="match status" value="1"/>
</dbReference>
<evidence type="ECO:0000313" key="3">
    <source>
        <dbReference type="EMBL" id="SDS80774.1"/>
    </source>
</evidence>
<dbReference type="AlphaFoldDB" id="A0A1H1V7K5"/>